<keyword evidence="2" id="KW-0963">Cytoplasm</keyword>
<keyword evidence="5 9" id="KW-0547">Nucleotide-binding</keyword>
<dbReference type="PROSITE" id="PS50011">
    <property type="entry name" value="PROTEIN_KINASE_DOM"/>
    <property type="match status" value="1"/>
</dbReference>
<feature type="region of interest" description="Disordered" evidence="10">
    <location>
        <begin position="253"/>
        <end position="345"/>
    </location>
</feature>
<evidence type="ECO:0000256" key="9">
    <source>
        <dbReference type="PROSITE-ProRule" id="PRU10141"/>
    </source>
</evidence>
<dbReference type="EMBL" id="CAJGYM010000059">
    <property type="protein sequence ID" value="CAD6195727.1"/>
    <property type="molecule type" value="Genomic_DNA"/>
</dbReference>
<keyword evidence="7 9" id="KW-0067">ATP-binding</keyword>
<dbReference type="GO" id="GO:0004674">
    <property type="term" value="F:protein serine/threonine kinase activity"/>
    <property type="evidence" value="ECO:0007669"/>
    <property type="project" value="UniProtKB-KW"/>
</dbReference>
<feature type="compositionally biased region" description="Polar residues" evidence="10">
    <location>
        <begin position="304"/>
        <end position="321"/>
    </location>
</feature>
<name>A0A8S1HL90_9PELO</name>
<dbReference type="Gene3D" id="1.10.510.10">
    <property type="entry name" value="Transferase(Phosphotransferase) domain 1"/>
    <property type="match status" value="1"/>
</dbReference>
<evidence type="ECO:0000256" key="2">
    <source>
        <dbReference type="ARBA" id="ARBA00022490"/>
    </source>
</evidence>
<feature type="compositionally biased region" description="Polar residues" evidence="10">
    <location>
        <begin position="287"/>
        <end position="297"/>
    </location>
</feature>
<dbReference type="InterPro" id="IPR011009">
    <property type="entry name" value="Kinase-like_dom_sf"/>
</dbReference>
<dbReference type="PANTHER" id="PTHR24345">
    <property type="entry name" value="SERINE/THREONINE-PROTEIN KINASE PLK"/>
    <property type="match status" value="1"/>
</dbReference>
<sequence>MLEKNANTRINDFTDLIEIGKGGFGVVYSAKRLNGEPVALKKIDRSVPRDRVWNEVRSLKRLRHRKIVEFYEDFEVNGETYVVMELCEYGSVRSYVKKHGPLPDAVAAHVLRQMMSAVTYMHRREVLHRDLSAGNILIKSIKDGFLNVKLGDFGLATNLRRGETACTVVGTPGYIAPQVFNQDYDETADVYSLGGVLYTMLTAGDPPRNGRLNFDGLSHSAVALIKKMMHPDVHSRISLNAISTMDFMRDLDEGGYSRDVSTERRGFSRDRRTSVERTRRSRDAQLERNNNWDQNWQPAKPPTRSASQPPVLSRRSSNNAERPNGVPSRPSPLDPRAKPVDEDLPPWPLKFARCAGNRVKTKGGRYIVENDFRVRFEVAQKGDLIARVIIAEINSRGDQQRLLVHNTLSRNEPAREENDPLIELDRAPKVFTRFELDFKAEYIY</sequence>
<evidence type="ECO:0000256" key="10">
    <source>
        <dbReference type="SAM" id="MobiDB-lite"/>
    </source>
</evidence>
<dbReference type="PROSITE" id="PS00107">
    <property type="entry name" value="PROTEIN_KINASE_ATP"/>
    <property type="match status" value="1"/>
</dbReference>
<feature type="binding site" evidence="9">
    <location>
        <position position="41"/>
    </location>
    <ligand>
        <name>ATP</name>
        <dbReference type="ChEBI" id="CHEBI:30616"/>
    </ligand>
</feature>
<dbReference type="PANTHER" id="PTHR24345:SF91">
    <property type="entry name" value="SERINE_THREONINE-PROTEIN KINASE PLK4"/>
    <property type="match status" value="1"/>
</dbReference>
<evidence type="ECO:0000256" key="1">
    <source>
        <dbReference type="ARBA" id="ARBA00004114"/>
    </source>
</evidence>
<evidence type="ECO:0000256" key="7">
    <source>
        <dbReference type="ARBA" id="ARBA00022840"/>
    </source>
</evidence>
<proteinExistence type="predicted"/>
<evidence type="ECO:0000313" key="12">
    <source>
        <dbReference type="EMBL" id="CAD6195727.1"/>
    </source>
</evidence>
<dbReference type="SUPFAM" id="SSF56112">
    <property type="entry name" value="Protein kinase-like (PK-like)"/>
    <property type="match status" value="1"/>
</dbReference>
<feature type="compositionally biased region" description="Basic and acidic residues" evidence="10">
    <location>
        <begin position="253"/>
        <end position="286"/>
    </location>
</feature>
<comment type="caution">
    <text evidence="12">The sequence shown here is derived from an EMBL/GenBank/DDBJ whole genome shotgun (WGS) entry which is preliminary data.</text>
</comment>
<feature type="domain" description="Protein kinase" evidence="11">
    <location>
        <begin position="13"/>
        <end position="408"/>
    </location>
</feature>
<keyword evidence="6" id="KW-0418">Kinase</keyword>
<keyword evidence="3" id="KW-0723">Serine/threonine-protein kinase</keyword>
<dbReference type="GO" id="GO:0005634">
    <property type="term" value="C:nucleus"/>
    <property type="evidence" value="ECO:0007669"/>
    <property type="project" value="TreeGrafter"/>
</dbReference>
<dbReference type="InterPro" id="IPR017441">
    <property type="entry name" value="Protein_kinase_ATP_BS"/>
</dbReference>
<dbReference type="Gene3D" id="3.30.1120.120">
    <property type="match status" value="1"/>
</dbReference>
<dbReference type="InterPro" id="IPR000719">
    <property type="entry name" value="Prot_kinase_dom"/>
</dbReference>
<evidence type="ECO:0000256" key="4">
    <source>
        <dbReference type="ARBA" id="ARBA00022679"/>
    </source>
</evidence>
<keyword evidence="8" id="KW-0206">Cytoskeleton</keyword>
<dbReference type="Pfam" id="PF18531">
    <property type="entry name" value="Polo_box_2"/>
    <property type="match status" value="1"/>
</dbReference>
<gene>
    <name evidence="12" type="ORF">CAUJ_LOCUS11646</name>
</gene>
<keyword evidence="4" id="KW-0808">Transferase</keyword>
<reference evidence="12" key="1">
    <citation type="submission" date="2020-10" db="EMBL/GenBank/DDBJ databases">
        <authorList>
            <person name="Kikuchi T."/>
        </authorList>
    </citation>
    <scope>NUCLEOTIDE SEQUENCE</scope>
    <source>
        <strain evidence="12">NKZ352</strain>
    </source>
</reference>
<evidence type="ECO:0000256" key="3">
    <source>
        <dbReference type="ARBA" id="ARBA00022527"/>
    </source>
</evidence>
<comment type="subcellular location">
    <subcellularLocation>
        <location evidence="1">Cytoplasm</location>
        <location evidence="1">Cytoskeleton</location>
        <location evidence="1">Microtubule organizing center</location>
        <location evidence="1">Centrosome</location>
        <location evidence="1">Centriole</location>
    </subcellularLocation>
</comment>
<dbReference type="Pfam" id="PF00069">
    <property type="entry name" value="Pkinase"/>
    <property type="match status" value="1"/>
</dbReference>
<organism evidence="12 13">
    <name type="scientific">Caenorhabditis auriculariae</name>
    <dbReference type="NCBI Taxonomy" id="2777116"/>
    <lineage>
        <taxon>Eukaryota</taxon>
        <taxon>Metazoa</taxon>
        <taxon>Ecdysozoa</taxon>
        <taxon>Nematoda</taxon>
        <taxon>Chromadorea</taxon>
        <taxon>Rhabditida</taxon>
        <taxon>Rhabditina</taxon>
        <taxon>Rhabditomorpha</taxon>
        <taxon>Rhabditoidea</taxon>
        <taxon>Rhabditidae</taxon>
        <taxon>Peloderinae</taxon>
        <taxon>Caenorhabditis</taxon>
    </lineage>
</organism>
<evidence type="ECO:0000256" key="5">
    <source>
        <dbReference type="ARBA" id="ARBA00022741"/>
    </source>
</evidence>
<evidence type="ECO:0000259" key="11">
    <source>
        <dbReference type="PROSITE" id="PS50011"/>
    </source>
</evidence>
<dbReference type="Proteomes" id="UP000835052">
    <property type="component" value="Unassembled WGS sequence"/>
</dbReference>
<dbReference type="GO" id="GO:0005814">
    <property type="term" value="C:centriole"/>
    <property type="evidence" value="ECO:0007669"/>
    <property type="project" value="UniProtKB-SubCell"/>
</dbReference>
<dbReference type="OrthoDB" id="346907at2759"/>
<keyword evidence="13" id="KW-1185">Reference proteome</keyword>
<accession>A0A8S1HL90</accession>
<dbReference type="InterPro" id="IPR046437">
    <property type="entry name" value="Ser_Thr-PK_POLO_box_1_sf"/>
</dbReference>
<dbReference type="GO" id="GO:0005524">
    <property type="term" value="F:ATP binding"/>
    <property type="evidence" value="ECO:0007669"/>
    <property type="project" value="UniProtKB-UniRule"/>
</dbReference>
<dbReference type="InterPro" id="IPR040733">
    <property type="entry name" value="Zyg-1_PB1"/>
</dbReference>
<dbReference type="AlphaFoldDB" id="A0A8S1HL90"/>
<evidence type="ECO:0000256" key="8">
    <source>
        <dbReference type="ARBA" id="ARBA00023212"/>
    </source>
</evidence>
<dbReference type="PROSITE" id="PS00109">
    <property type="entry name" value="PROTEIN_KINASE_TYR"/>
    <property type="match status" value="1"/>
</dbReference>
<protein>
    <recommendedName>
        <fullName evidence="11">Protein kinase domain-containing protein</fullName>
    </recommendedName>
</protein>
<dbReference type="PRINTS" id="PR00109">
    <property type="entry name" value="TYRKINASE"/>
</dbReference>
<dbReference type="InterPro" id="IPR001245">
    <property type="entry name" value="Ser-Thr/Tyr_kinase_cat_dom"/>
</dbReference>
<evidence type="ECO:0000313" key="13">
    <source>
        <dbReference type="Proteomes" id="UP000835052"/>
    </source>
</evidence>
<dbReference type="InterPro" id="IPR008266">
    <property type="entry name" value="Tyr_kinase_AS"/>
</dbReference>
<evidence type="ECO:0000256" key="6">
    <source>
        <dbReference type="ARBA" id="ARBA00022777"/>
    </source>
</evidence>